<protein>
    <submittedName>
        <fullName evidence="2">Uncharacterized protein</fullName>
    </submittedName>
</protein>
<comment type="caution">
    <text evidence="2">The sequence shown here is derived from an EMBL/GenBank/DDBJ whole genome shotgun (WGS) entry which is preliminary data.</text>
</comment>
<keyword evidence="3" id="KW-1185">Reference proteome</keyword>
<gene>
    <name evidence="2" type="ORF">NDU88_003827</name>
</gene>
<reference evidence="2" key="1">
    <citation type="journal article" date="2022" name="bioRxiv">
        <title>Sequencing and chromosome-scale assembly of the giantPleurodeles waltlgenome.</title>
        <authorList>
            <person name="Brown T."/>
            <person name="Elewa A."/>
            <person name="Iarovenko S."/>
            <person name="Subramanian E."/>
            <person name="Araus A.J."/>
            <person name="Petzold A."/>
            <person name="Susuki M."/>
            <person name="Suzuki K.-i.T."/>
            <person name="Hayashi T."/>
            <person name="Toyoda A."/>
            <person name="Oliveira C."/>
            <person name="Osipova E."/>
            <person name="Leigh N.D."/>
            <person name="Simon A."/>
            <person name="Yun M.H."/>
        </authorList>
    </citation>
    <scope>NUCLEOTIDE SEQUENCE</scope>
    <source>
        <strain evidence="2">20211129_DDA</strain>
        <tissue evidence="2">Liver</tissue>
    </source>
</reference>
<evidence type="ECO:0000256" key="1">
    <source>
        <dbReference type="SAM" id="MobiDB-lite"/>
    </source>
</evidence>
<evidence type="ECO:0000313" key="3">
    <source>
        <dbReference type="Proteomes" id="UP001066276"/>
    </source>
</evidence>
<dbReference type="AlphaFoldDB" id="A0AAV7MRP9"/>
<accession>A0AAV7MRP9</accession>
<name>A0AAV7MRP9_PLEWA</name>
<feature type="region of interest" description="Disordered" evidence="1">
    <location>
        <begin position="1"/>
        <end position="28"/>
    </location>
</feature>
<proteinExistence type="predicted"/>
<evidence type="ECO:0000313" key="2">
    <source>
        <dbReference type="EMBL" id="KAJ1106426.1"/>
    </source>
</evidence>
<dbReference type="Proteomes" id="UP001066276">
    <property type="component" value="Chromosome 9"/>
</dbReference>
<organism evidence="2 3">
    <name type="scientific">Pleurodeles waltl</name>
    <name type="common">Iberian ribbed newt</name>
    <dbReference type="NCBI Taxonomy" id="8319"/>
    <lineage>
        <taxon>Eukaryota</taxon>
        <taxon>Metazoa</taxon>
        <taxon>Chordata</taxon>
        <taxon>Craniata</taxon>
        <taxon>Vertebrata</taxon>
        <taxon>Euteleostomi</taxon>
        <taxon>Amphibia</taxon>
        <taxon>Batrachia</taxon>
        <taxon>Caudata</taxon>
        <taxon>Salamandroidea</taxon>
        <taxon>Salamandridae</taxon>
        <taxon>Pleurodelinae</taxon>
        <taxon>Pleurodeles</taxon>
    </lineage>
</organism>
<sequence length="125" mass="14242">MGLEQSAMVEEGDVPATHQPDPDGRRSISWAKDVGTLLHVNNDAPKSLERYKREFMTSPATWHQLQEVSIQGPSNQLIRMEQEGRQEEYLQESNLGEIKVDRKTNKTAEEITVYIEAIKFTQVDA</sequence>
<dbReference type="EMBL" id="JANPWB010000013">
    <property type="protein sequence ID" value="KAJ1106426.1"/>
    <property type="molecule type" value="Genomic_DNA"/>
</dbReference>